<organism evidence="9 10">
    <name type="scientific">Halothiobacillus diazotrophicus</name>
    <dbReference type="NCBI Taxonomy" id="1860122"/>
    <lineage>
        <taxon>Bacteria</taxon>
        <taxon>Pseudomonadati</taxon>
        <taxon>Pseudomonadota</taxon>
        <taxon>Gammaproteobacteria</taxon>
        <taxon>Chromatiales</taxon>
        <taxon>Halothiobacillaceae</taxon>
        <taxon>Halothiobacillus</taxon>
    </lineage>
</organism>
<dbReference type="Gene3D" id="3.30.1300.10">
    <property type="entry name" value="Pantoate-beta-alanine ligase, C-terminal domain"/>
    <property type="match status" value="1"/>
</dbReference>
<evidence type="ECO:0000256" key="2">
    <source>
        <dbReference type="ARBA" id="ARBA00009256"/>
    </source>
</evidence>
<feature type="binding site" evidence="8">
    <location>
        <position position="164"/>
    </location>
    <ligand>
        <name>(R)-pantoate</name>
        <dbReference type="ChEBI" id="CHEBI:15980"/>
    </ligand>
</feature>
<comment type="function">
    <text evidence="8">Catalyzes the condensation of pantoate with beta-alanine in an ATP-dependent reaction via a pantoyl-adenylate intermediate.</text>
</comment>
<feature type="binding site" evidence="8">
    <location>
        <position position="66"/>
    </location>
    <ligand>
        <name>(R)-pantoate</name>
        <dbReference type="ChEBI" id="CHEBI:15980"/>
    </ligand>
</feature>
<evidence type="ECO:0000256" key="7">
    <source>
        <dbReference type="ARBA" id="ARBA00048258"/>
    </source>
</evidence>
<dbReference type="STRING" id="1860122.A9404_04475"/>
<evidence type="ECO:0000256" key="8">
    <source>
        <dbReference type="HAMAP-Rule" id="MF_00158"/>
    </source>
</evidence>
<dbReference type="NCBIfam" id="TIGR00018">
    <property type="entry name" value="panC"/>
    <property type="match status" value="1"/>
</dbReference>
<feature type="active site" description="Proton donor" evidence="8">
    <location>
        <position position="37"/>
    </location>
</feature>
<reference evidence="9 10" key="1">
    <citation type="submission" date="2016-06" db="EMBL/GenBank/DDBJ databases">
        <title>Insight into the functional genes involving in sulfur oxidation in Pearl River water.</title>
        <authorList>
            <person name="Luo J."/>
            <person name="Tan X."/>
            <person name="Lin W."/>
        </authorList>
    </citation>
    <scope>NUCLEOTIDE SEQUENCE [LARGE SCALE GENOMIC DNA]</scope>
    <source>
        <strain evidence="9 10">LS2</strain>
    </source>
</reference>
<dbReference type="GO" id="GO:0005524">
    <property type="term" value="F:ATP binding"/>
    <property type="evidence" value="ECO:0007669"/>
    <property type="project" value="UniProtKB-KW"/>
</dbReference>
<dbReference type="Gene3D" id="3.40.50.620">
    <property type="entry name" value="HUPs"/>
    <property type="match status" value="1"/>
</dbReference>
<keyword evidence="4 8" id="KW-0566">Pantothenate biosynthesis</keyword>
<proteinExistence type="inferred from homology"/>
<feature type="binding site" evidence="8">
    <location>
        <begin position="30"/>
        <end position="37"/>
    </location>
    <ligand>
        <name>ATP</name>
        <dbReference type="ChEBI" id="CHEBI:30616"/>
    </ligand>
</feature>
<feature type="binding site" evidence="8">
    <location>
        <position position="66"/>
    </location>
    <ligand>
        <name>beta-alanine</name>
        <dbReference type="ChEBI" id="CHEBI:57966"/>
    </ligand>
</feature>
<dbReference type="Proteomes" id="UP000078596">
    <property type="component" value="Chromosome"/>
</dbReference>
<dbReference type="Pfam" id="PF02569">
    <property type="entry name" value="Pantoate_ligase"/>
    <property type="match status" value="1"/>
</dbReference>
<dbReference type="PANTHER" id="PTHR21299">
    <property type="entry name" value="CYTIDYLATE KINASE/PANTOATE-BETA-ALANINE LIGASE"/>
    <property type="match status" value="1"/>
</dbReference>
<evidence type="ECO:0000313" key="10">
    <source>
        <dbReference type="Proteomes" id="UP000078596"/>
    </source>
</evidence>
<dbReference type="EMBL" id="CP016027">
    <property type="protein sequence ID" value="ANJ66731.1"/>
    <property type="molecule type" value="Genomic_DNA"/>
</dbReference>
<dbReference type="CDD" id="cd00560">
    <property type="entry name" value="PanC"/>
    <property type="match status" value="1"/>
</dbReference>
<evidence type="ECO:0000256" key="4">
    <source>
        <dbReference type="ARBA" id="ARBA00022655"/>
    </source>
</evidence>
<comment type="miscellaneous">
    <text evidence="8">The reaction proceeds by a bi uni uni bi ping pong mechanism.</text>
</comment>
<comment type="catalytic activity">
    <reaction evidence="7 8">
        <text>(R)-pantoate + beta-alanine + ATP = (R)-pantothenate + AMP + diphosphate + H(+)</text>
        <dbReference type="Rhea" id="RHEA:10912"/>
        <dbReference type="ChEBI" id="CHEBI:15378"/>
        <dbReference type="ChEBI" id="CHEBI:15980"/>
        <dbReference type="ChEBI" id="CHEBI:29032"/>
        <dbReference type="ChEBI" id="CHEBI:30616"/>
        <dbReference type="ChEBI" id="CHEBI:33019"/>
        <dbReference type="ChEBI" id="CHEBI:57966"/>
        <dbReference type="ChEBI" id="CHEBI:456215"/>
        <dbReference type="EC" id="6.3.2.1"/>
    </reaction>
</comment>
<protein>
    <recommendedName>
        <fullName evidence="8">Pantothenate synthetase</fullName>
        <shortName evidence="8">PS</shortName>
        <ecNumber evidence="8">6.3.2.1</ecNumber>
    </recommendedName>
    <alternativeName>
        <fullName evidence="8">Pantoate--beta-alanine ligase</fullName>
    </alternativeName>
    <alternativeName>
        <fullName evidence="8">Pantoate-activating enzyme</fullName>
    </alternativeName>
</protein>
<dbReference type="InterPro" id="IPR014729">
    <property type="entry name" value="Rossmann-like_a/b/a_fold"/>
</dbReference>
<feature type="binding site" evidence="8">
    <location>
        <begin position="158"/>
        <end position="161"/>
    </location>
    <ligand>
        <name>ATP</name>
        <dbReference type="ChEBI" id="CHEBI:30616"/>
    </ligand>
</feature>
<evidence type="ECO:0000256" key="5">
    <source>
        <dbReference type="ARBA" id="ARBA00022741"/>
    </source>
</evidence>
<keyword evidence="8" id="KW-0963">Cytoplasm</keyword>
<dbReference type="EC" id="6.3.2.1" evidence="8"/>
<dbReference type="AlphaFoldDB" id="A0A191ZFS4"/>
<keyword evidence="5 8" id="KW-0547">Nucleotide-binding</keyword>
<dbReference type="GO" id="GO:0005829">
    <property type="term" value="C:cytosol"/>
    <property type="evidence" value="ECO:0007669"/>
    <property type="project" value="TreeGrafter"/>
</dbReference>
<dbReference type="SUPFAM" id="SSF52374">
    <property type="entry name" value="Nucleotidylyl transferase"/>
    <property type="match status" value="1"/>
</dbReference>
<evidence type="ECO:0000256" key="1">
    <source>
        <dbReference type="ARBA" id="ARBA00004990"/>
    </source>
</evidence>
<feature type="binding site" evidence="8">
    <location>
        <begin position="195"/>
        <end position="198"/>
    </location>
    <ligand>
        <name>ATP</name>
        <dbReference type="ChEBI" id="CHEBI:30616"/>
    </ligand>
</feature>
<evidence type="ECO:0000256" key="3">
    <source>
        <dbReference type="ARBA" id="ARBA00022598"/>
    </source>
</evidence>
<dbReference type="GO" id="GO:0015940">
    <property type="term" value="P:pantothenate biosynthetic process"/>
    <property type="evidence" value="ECO:0007669"/>
    <property type="project" value="UniProtKB-UniRule"/>
</dbReference>
<dbReference type="KEGG" id="haz:A9404_04475"/>
<sequence length="301" mass="32567">MRILRTRAELAQWRAEQQAAGTAIAFVPTMGNLHAGHMRLVDQARQMTRLSSPRAVLVSIFVNPLQFNDPGDLARYPRTETEDCALLTARGVDAVFLPSLETIYPDATADGTGLQVSVMPGPLAEHWEGAARPGHFAGMITVVAKLFQLVRPAVAVFGEKDFQQLQIVRRLVRDLDFDIEIEPVATARADDGLALSSRNRFLTAAERAIAPRLNGELRRAAERIEGRAAPVAQVLAEGIDALTAAGFVIDYFAYCDVDTLLPRQDDGLDDGQDDGQGQGSGILLAAARLGAVRLLDNCRVG</sequence>
<comment type="similarity">
    <text evidence="2 8">Belongs to the pantothenate synthetase family.</text>
</comment>
<dbReference type="HAMAP" id="MF_00158">
    <property type="entry name" value="PanC"/>
    <property type="match status" value="1"/>
</dbReference>
<gene>
    <name evidence="8" type="primary">panC</name>
    <name evidence="9" type="ORF">A9404_04475</name>
</gene>
<dbReference type="InterPro" id="IPR003721">
    <property type="entry name" value="Pantoate_ligase"/>
</dbReference>
<comment type="subcellular location">
    <subcellularLocation>
        <location evidence="8">Cytoplasm</location>
    </subcellularLocation>
</comment>
<dbReference type="OrthoDB" id="9773087at2"/>
<keyword evidence="3 8" id="KW-0436">Ligase</keyword>
<dbReference type="PANTHER" id="PTHR21299:SF1">
    <property type="entry name" value="PANTOATE--BETA-ALANINE LIGASE"/>
    <property type="match status" value="1"/>
</dbReference>
<dbReference type="InterPro" id="IPR042176">
    <property type="entry name" value="Pantoate_ligase_C"/>
</dbReference>
<evidence type="ECO:0000256" key="6">
    <source>
        <dbReference type="ARBA" id="ARBA00022840"/>
    </source>
</evidence>
<keyword evidence="10" id="KW-1185">Reference proteome</keyword>
<comment type="subunit">
    <text evidence="8">Homodimer.</text>
</comment>
<evidence type="ECO:0000313" key="9">
    <source>
        <dbReference type="EMBL" id="ANJ66731.1"/>
    </source>
</evidence>
<name>A0A191ZFS4_9GAMM</name>
<feature type="binding site" evidence="8">
    <location>
        <position position="187"/>
    </location>
    <ligand>
        <name>ATP</name>
        <dbReference type="ChEBI" id="CHEBI:30616"/>
    </ligand>
</feature>
<comment type="pathway">
    <text evidence="1 8">Cofactor biosynthesis; (R)-pantothenate biosynthesis; (R)-pantothenate from (R)-pantoate and beta-alanine: step 1/1.</text>
</comment>
<keyword evidence="6 8" id="KW-0067">ATP-binding</keyword>
<dbReference type="GO" id="GO:0004592">
    <property type="term" value="F:pantoate-beta-alanine ligase activity"/>
    <property type="evidence" value="ECO:0007669"/>
    <property type="project" value="UniProtKB-UniRule"/>
</dbReference>
<dbReference type="RefSeq" id="WP_066099067.1">
    <property type="nucleotide sequence ID" value="NZ_CP016027.1"/>
</dbReference>
<accession>A0A191ZFS4</accession>
<dbReference type="UniPathway" id="UPA00028">
    <property type="reaction ID" value="UER00005"/>
</dbReference>